<dbReference type="InterPro" id="IPR005659">
    <property type="entry name" value="Chemorcpt_Glu_NH3ase_CheD"/>
</dbReference>
<evidence type="ECO:0000256" key="1">
    <source>
        <dbReference type="ARBA" id="ARBA00022500"/>
    </source>
</evidence>
<proteinExistence type="predicted"/>
<reference evidence="4" key="1">
    <citation type="submission" date="2011-04" db="EMBL/GenBank/DDBJ databases">
        <title>The complete genome of Thermodesulfatator indicus DSM 15286.</title>
        <authorList>
            <person name="Lucas S."/>
            <person name="Copeland A."/>
            <person name="Lapidus A."/>
            <person name="Bruce D."/>
            <person name="Goodwin L."/>
            <person name="Pitluck S."/>
            <person name="Peters L."/>
            <person name="Kyrpides N."/>
            <person name="Mavromatis K."/>
            <person name="Pagani I."/>
            <person name="Ivanova N."/>
            <person name="Saunders L."/>
            <person name="Detter J.C."/>
            <person name="Tapia R."/>
            <person name="Han C."/>
            <person name="Land M."/>
            <person name="Hauser L."/>
            <person name="Markowitz V."/>
            <person name="Cheng J.-F."/>
            <person name="Hugenholtz P."/>
            <person name="Woyke T."/>
            <person name="Wu D."/>
            <person name="Spring S."/>
            <person name="Schroeder M."/>
            <person name="Brambilla E."/>
            <person name="Klenk H.-P."/>
            <person name="Eisen J.A."/>
        </authorList>
    </citation>
    <scope>NUCLEOTIDE SEQUENCE [LARGE SCALE GENOMIC DNA]</scope>
    <source>
        <strain evidence="4">DSM 15286 / JCM 11887 / CIR29812</strain>
    </source>
</reference>
<keyword evidence="2" id="KW-0378">Hydrolase</keyword>
<protein>
    <submittedName>
        <fullName evidence="3">CheD</fullName>
    </submittedName>
</protein>
<dbReference type="GO" id="GO:0050568">
    <property type="term" value="F:protein-glutamine glutaminase activity"/>
    <property type="evidence" value="ECO:0007669"/>
    <property type="project" value="InterPro"/>
</dbReference>
<organism evidence="3 4">
    <name type="scientific">Thermodesulfatator indicus (strain DSM 15286 / JCM 11887 / CIR29812)</name>
    <dbReference type="NCBI Taxonomy" id="667014"/>
    <lineage>
        <taxon>Bacteria</taxon>
        <taxon>Pseudomonadati</taxon>
        <taxon>Thermodesulfobacteriota</taxon>
        <taxon>Thermodesulfobacteria</taxon>
        <taxon>Thermodesulfobacteriales</taxon>
        <taxon>Thermodesulfatatoraceae</taxon>
        <taxon>Thermodesulfatator</taxon>
    </lineage>
</organism>
<dbReference type="PANTHER" id="PTHR35147:SF3">
    <property type="entry name" value="CHEMORECEPTOR GLUTAMINE DEAMIDASE CHED 1-RELATED"/>
    <property type="match status" value="1"/>
</dbReference>
<evidence type="ECO:0000313" key="4">
    <source>
        <dbReference type="Proteomes" id="UP000006793"/>
    </source>
</evidence>
<sequence>MIIEKGQFQITNAKGEIIETESLGSCVALVARDPEARVYGLWVFVLPAERILPRRVPGTTPEFFASEGIDKFLEALEEAGALRERLEFFAAGGARFLEAPTIFDLGGVNSSMIRKLLKDRNLSLKAERCGLPFPCRVKIDPKNDEIIYKISGEEEEKW</sequence>
<dbReference type="CDD" id="cd16352">
    <property type="entry name" value="CheD"/>
    <property type="match status" value="1"/>
</dbReference>
<dbReference type="InParanoid" id="F8AB99"/>
<dbReference type="InterPro" id="IPR038592">
    <property type="entry name" value="CheD-like_sf"/>
</dbReference>
<evidence type="ECO:0000256" key="2">
    <source>
        <dbReference type="ARBA" id="ARBA00022801"/>
    </source>
</evidence>
<dbReference type="Gene3D" id="3.30.1330.200">
    <property type="match status" value="1"/>
</dbReference>
<dbReference type="PANTHER" id="PTHR35147">
    <property type="entry name" value="CHEMORECEPTOR GLUTAMINE DEAMIDASE CHED-RELATED"/>
    <property type="match status" value="1"/>
</dbReference>
<dbReference type="SUPFAM" id="SSF64438">
    <property type="entry name" value="CNF1/YfiH-like putative cysteine hydrolases"/>
    <property type="match status" value="1"/>
</dbReference>
<dbReference type="KEGG" id="tid:Thein_1699"/>
<dbReference type="EMBL" id="CP002683">
    <property type="protein sequence ID" value="AEH45557.1"/>
    <property type="molecule type" value="Genomic_DNA"/>
</dbReference>
<dbReference type="RefSeq" id="WP_013908298.1">
    <property type="nucleotide sequence ID" value="NC_015681.1"/>
</dbReference>
<reference evidence="3 4" key="2">
    <citation type="journal article" date="2012" name="Stand. Genomic Sci.">
        <title>Complete genome sequence of the thermophilic sulfate-reducing ocean bacterium Thermodesulfatator indicus type strain (CIR29812(T)).</title>
        <authorList>
            <person name="Anderson I."/>
            <person name="Saunders E."/>
            <person name="Lapidus A."/>
            <person name="Nolan M."/>
            <person name="Lucas S."/>
            <person name="Tice H."/>
            <person name="Del Rio T.G."/>
            <person name="Cheng J.F."/>
            <person name="Han C."/>
            <person name="Tapia R."/>
            <person name="Goodwin L.A."/>
            <person name="Pitluck S."/>
            <person name="Liolios K."/>
            <person name="Mavromatis K."/>
            <person name="Pagani I."/>
            <person name="Ivanova N."/>
            <person name="Mikhailova N."/>
            <person name="Pati A."/>
            <person name="Chen A."/>
            <person name="Palaniappan K."/>
            <person name="Land M."/>
            <person name="Hauser L."/>
            <person name="Jeffries C.D."/>
            <person name="Chang Y.J."/>
            <person name="Brambilla E.M."/>
            <person name="Rohde M."/>
            <person name="Spring S."/>
            <person name="Goker M."/>
            <person name="Detter J.C."/>
            <person name="Woyke T."/>
            <person name="Bristow J."/>
            <person name="Eisen J.A."/>
            <person name="Markowitz V."/>
            <person name="Hugenholtz P."/>
            <person name="Kyrpides N.C."/>
            <person name="Klenk H.P."/>
        </authorList>
    </citation>
    <scope>NUCLEOTIDE SEQUENCE [LARGE SCALE GENOMIC DNA]</scope>
    <source>
        <strain evidence="4">DSM 15286 / JCM 11887 / CIR29812</strain>
    </source>
</reference>
<keyword evidence="4" id="KW-1185">Reference proteome</keyword>
<dbReference type="Pfam" id="PF03975">
    <property type="entry name" value="CheD"/>
    <property type="match status" value="1"/>
</dbReference>
<gene>
    <name evidence="3" type="ordered locus">Thein_1699</name>
</gene>
<dbReference type="PaxDb" id="667014-Thein_1699"/>
<keyword evidence="1" id="KW-0145">Chemotaxis</keyword>
<accession>F8AB99</accession>
<dbReference type="STRING" id="667014.Thein_1699"/>
<dbReference type="AlphaFoldDB" id="F8AB99"/>
<dbReference type="GO" id="GO:0006935">
    <property type="term" value="P:chemotaxis"/>
    <property type="evidence" value="ECO:0007669"/>
    <property type="project" value="UniProtKB-KW"/>
</dbReference>
<dbReference type="Proteomes" id="UP000006793">
    <property type="component" value="Chromosome"/>
</dbReference>
<evidence type="ECO:0000313" key="3">
    <source>
        <dbReference type="EMBL" id="AEH45557.1"/>
    </source>
</evidence>
<dbReference type="InterPro" id="IPR011324">
    <property type="entry name" value="Cytotoxic_necrot_fac-like_cat"/>
</dbReference>
<dbReference type="eggNOG" id="COG1871">
    <property type="taxonomic scope" value="Bacteria"/>
</dbReference>
<name>F8AB99_THEID</name>
<dbReference type="HOGENOM" id="CLU_087854_2_0_0"/>